<feature type="transmembrane region" description="Helical" evidence="1">
    <location>
        <begin position="101"/>
        <end position="127"/>
    </location>
</feature>
<evidence type="ECO:0000313" key="3">
    <source>
        <dbReference type="Proteomes" id="UP000694005"/>
    </source>
</evidence>
<keyword evidence="1" id="KW-1133">Transmembrane helix</keyword>
<proteinExistence type="predicted"/>
<evidence type="ECO:0000256" key="1">
    <source>
        <dbReference type="SAM" id="Phobius"/>
    </source>
</evidence>
<sequence>MIVFFSSFMERVLISSALVLTLGAFYDHVMVLGLKKVDFSSTSPQISTYGSLGDWLLIAYDLAVDGVLFTASDNGFSFLNVFLDSRNLSPPPPLPIISEEFVLCCVVPLNLSCLFPFHVVALMWLWLLYFHIV</sequence>
<name>A0A8D9HZS0_BRACM</name>
<dbReference type="AlphaFoldDB" id="A0A8D9HZS0"/>
<protein>
    <submittedName>
        <fullName evidence="2">Uncharacterized protein</fullName>
    </submittedName>
</protein>
<keyword evidence="1" id="KW-0472">Membrane</keyword>
<organism evidence="2 3">
    <name type="scientific">Brassica campestris</name>
    <name type="common">Field mustard</name>
    <dbReference type="NCBI Taxonomy" id="3711"/>
    <lineage>
        <taxon>Eukaryota</taxon>
        <taxon>Viridiplantae</taxon>
        <taxon>Streptophyta</taxon>
        <taxon>Embryophyta</taxon>
        <taxon>Tracheophyta</taxon>
        <taxon>Spermatophyta</taxon>
        <taxon>Magnoliopsida</taxon>
        <taxon>eudicotyledons</taxon>
        <taxon>Gunneridae</taxon>
        <taxon>Pentapetalae</taxon>
        <taxon>rosids</taxon>
        <taxon>malvids</taxon>
        <taxon>Brassicales</taxon>
        <taxon>Brassicaceae</taxon>
        <taxon>Brassiceae</taxon>
        <taxon>Brassica</taxon>
    </lineage>
</organism>
<dbReference type="Proteomes" id="UP000694005">
    <property type="component" value="Chromosome A04"/>
</dbReference>
<accession>A0A8D9HZS0</accession>
<keyword evidence="1" id="KW-0812">Transmembrane</keyword>
<reference evidence="2 3" key="1">
    <citation type="submission" date="2021-07" db="EMBL/GenBank/DDBJ databases">
        <authorList>
            <consortium name="Genoscope - CEA"/>
            <person name="William W."/>
        </authorList>
    </citation>
    <scope>NUCLEOTIDE SEQUENCE [LARGE SCALE GENOMIC DNA]</scope>
</reference>
<feature type="transmembrane region" description="Helical" evidence="1">
    <location>
        <begin position="12"/>
        <end position="34"/>
    </location>
</feature>
<gene>
    <name evidence="2" type="ORF">BRAPAZ1V2_A04P29800.2</name>
</gene>
<dbReference type="EMBL" id="LS974620">
    <property type="protein sequence ID" value="CAG7908079.1"/>
    <property type="molecule type" value="Genomic_DNA"/>
</dbReference>
<evidence type="ECO:0000313" key="2">
    <source>
        <dbReference type="EMBL" id="CAG7908079.1"/>
    </source>
</evidence>
<dbReference type="Gramene" id="A04p29800.2_BraZ1">
    <property type="protein sequence ID" value="A04p29800.2_BraZ1.CDS.1"/>
    <property type="gene ID" value="A04g29800.2_BraZ1"/>
</dbReference>